<dbReference type="VEuPathDB" id="AmoebaDB:EHI5A_248370"/>
<dbReference type="VEuPathDB" id="AmoebaDB:EHI7A_204710"/>
<feature type="compositionally biased region" description="Basic and acidic residues" evidence="1">
    <location>
        <begin position="26"/>
        <end position="41"/>
    </location>
</feature>
<proteinExistence type="predicted"/>
<dbReference type="AlphaFoldDB" id="A0A5K1U686"/>
<protein>
    <submittedName>
        <fullName evidence="2">Uncharacterized protein</fullName>
    </submittedName>
</protein>
<dbReference type="VEuPathDB" id="AmoebaDB:EHI_160910"/>
<feature type="region of interest" description="Disordered" evidence="1">
    <location>
        <begin position="164"/>
        <end position="212"/>
    </location>
</feature>
<evidence type="ECO:0000313" key="3">
    <source>
        <dbReference type="Proteomes" id="UP000078387"/>
    </source>
</evidence>
<accession>A0A5K1U686</accession>
<dbReference type="Gene3D" id="1.10.10.10">
    <property type="entry name" value="Winged helix-like DNA-binding domain superfamily/Winged helix DNA-binding domain"/>
    <property type="match status" value="1"/>
</dbReference>
<sequence length="212" mass="24381">MEDYSISQIHTEDVLQHSLPPSTNGETEKKEIKKSEEDSQREIFQPKVVRRKDRVSEDMMRIIKNMRRRGYKAKEISILTDLTKGTIKKCISKIEDDKPLIDETSSVLKKRGRKKSENTDLQEKIQSILHDNDGITLKTMKDRLKDGGYGISVSYLSKTIKKMGIKRKPSQQNIQVRKSDEHHESQSIQDTSVIVPNQSQQDTLPPPVNPLQ</sequence>
<dbReference type="InterPro" id="IPR036388">
    <property type="entry name" value="WH-like_DNA-bd_sf"/>
</dbReference>
<gene>
    <name evidence="2" type="ORF">CL6EHI_160910</name>
</gene>
<comment type="caution">
    <text evidence="2">The sequence shown here is derived from an EMBL/GenBank/DDBJ whole genome shotgun (WGS) entry which is preliminary data.</text>
</comment>
<evidence type="ECO:0000313" key="2">
    <source>
        <dbReference type="EMBL" id="GAT95570.1"/>
    </source>
</evidence>
<feature type="region of interest" description="Disordered" evidence="1">
    <location>
        <begin position="1"/>
        <end position="46"/>
    </location>
</feature>
<dbReference type="EMBL" id="BDEQ01000001">
    <property type="protein sequence ID" value="GAT95570.1"/>
    <property type="molecule type" value="Genomic_DNA"/>
</dbReference>
<dbReference type="SUPFAM" id="SSF46785">
    <property type="entry name" value="Winged helix' DNA-binding domain"/>
    <property type="match status" value="1"/>
</dbReference>
<feature type="compositionally biased region" description="Polar residues" evidence="1">
    <location>
        <begin position="186"/>
        <end position="203"/>
    </location>
</feature>
<dbReference type="Proteomes" id="UP000078387">
    <property type="component" value="Unassembled WGS sequence"/>
</dbReference>
<organism evidence="2 3">
    <name type="scientific">Entamoeba histolytica</name>
    <dbReference type="NCBI Taxonomy" id="5759"/>
    <lineage>
        <taxon>Eukaryota</taxon>
        <taxon>Amoebozoa</taxon>
        <taxon>Evosea</taxon>
        <taxon>Archamoebae</taxon>
        <taxon>Mastigamoebida</taxon>
        <taxon>Entamoebidae</taxon>
        <taxon>Entamoeba</taxon>
    </lineage>
</organism>
<name>A0A5K1U686_ENTHI</name>
<reference evidence="2 3" key="1">
    <citation type="submission" date="2016-05" db="EMBL/GenBank/DDBJ databases">
        <title>First whole genome sequencing of Entamoeba histolytica HM1:IMSS-clone-6.</title>
        <authorList>
            <person name="Mukherjee Avik.K."/>
            <person name="Izumyama S."/>
            <person name="Nakada-Tsukui K."/>
            <person name="Nozaki T."/>
        </authorList>
    </citation>
    <scope>NUCLEOTIDE SEQUENCE [LARGE SCALE GENOMIC DNA]</scope>
    <source>
        <strain evidence="2 3">HM1:IMSS clone 6</strain>
    </source>
</reference>
<dbReference type="OMA" id="ICTEQID"/>
<dbReference type="VEuPathDB" id="AmoebaDB:KM1_309140"/>
<dbReference type="VEuPathDB" id="AmoebaDB:EHI8A_094460"/>
<evidence type="ECO:0000256" key="1">
    <source>
        <dbReference type="SAM" id="MobiDB-lite"/>
    </source>
</evidence>
<dbReference type="InterPro" id="IPR036390">
    <property type="entry name" value="WH_DNA-bd_sf"/>
</dbReference>